<accession>A0A0D0BLC8</accession>
<dbReference type="EMBL" id="KN834915">
    <property type="protein sequence ID" value="KIK50259.1"/>
    <property type="molecule type" value="Genomic_DNA"/>
</dbReference>
<protein>
    <submittedName>
        <fullName evidence="1">Uncharacterized protein</fullName>
    </submittedName>
</protein>
<evidence type="ECO:0000313" key="2">
    <source>
        <dbReference type="Proteomes" id="UP000053593"/>
    </source>
</evidence>
<keyword evidence="2" id="KW-1185">Reference proteome</keyword>
<organism evidence="1 2">
    <name type="scientific">Collybiopsis luxurians FD-317 M1</name>
    <dbReference type="NCBI Taxonomy" id="944289"/>
    <lineage>
        <taxon>Eukaryota</taxon>
        <taxon>Fungi</taxon>
        <taxon>Dikarya</taxon>
        <taxon>Basidiomycota</taxon>
        <taxon>Agaricomycotina</taxon>
        <taxon>Agaricomycetes</taxon>
        <taxon>Agaricomycetidae</taxon>
        <taxon>Agaricales</taxon>
        <taxon>Marasmiineae</taxon>
        <taxon>Omphalotaceae</taxon>
        <taxon>Collybiopsis</taxon>
        <taxon>Collybiopsis luxurians</taxon>
    </lineage>
</organism>
<evidence type="ECO:0000313" key="1">
    <source>
        <dbReference type="EMBL" id="KIK50259.1"/>
    </source>
</evidence>
<dbReference type="Proteomes" id="UP000053593">
    <property type="component" value="Unassembled WGS sequence"/>
</dbReference>
<proteinExistence type="predicted"/>
<dbReference type="AlphaFoldDB" id="A0A0D0BLC8"/>
<sequence length="66" mass="7336">MRLAKGIMRGGCIGGCLRYVRVMILTLTAKPDNMLSRFVGWKKKWESLYISTIASVPTEESSEPGT</sequence>
<name>A0A0D0BLC8_9AGAR</name>
<reference evidence="1 2" key="1">
    <citation type="submission" date="2014-04" db="EMBL/GenBank/DDBJ databases">
        <title>Evolutionary Origins and Diversification of the Mycorrhizal Mutualists.</title>
        <authorList>
            <consortium name="DOE Joint Genome Institute"/>
            <consortium name="Mycorrhizal Genomics Consortium"/>
            <person name="Kohler A."/>
            <person name="Kuo A."/>
            <person name="Nagy L.G."/>
            <person name="Floudas D."/>
            <person name="Copeland A."/>
            <person name="Barry K.W."/>
            <person name="Cichocki N."/>
            <person name="Veneault-Fourrey C."/>
            <person name="LaButti K."/>
            <person name="Lindquist E.A."/>
            <person name="Lipzen A."/>
            <person name="Lundell T."/>
            <person name="Morin E."/>
            <person name="Murat C."/>
            <person name="Riley R."/>
            <person name="Ohm R."/>
            <person name="Sun H."/>
            <person name="Tunlid A."/>
            <person name="Henrissat B."/>
            <person name="Grigoriev I.V."/>
            <person name="Hibbett D.S."/>
            <person name="Martin F."/>
        </authorList>
    </citation>
    <scope>NUCLEOTIDE SEQUENCE [LARGE SCALE GENOMIC DNA]</scope>
    <source>
        <strain evidence="1 2">FD-317 M1</strain>
    </source>
</reference>
<dbReference type="HOGENOM" id="CLU_2831435_0_0_1"/>
<gene>
    <name evidence="1" type="ORF">GYMLUDRAFT_470721</name>
</gene>